<evidence type="ECO:0000256" key="1">
    <source>
        <dbReference type="ARBA" id="ARBA00023015"/>
    </source>
</evidence>
<evidence type="ECO:0000313" key="5">
    <source>
        <dbReference type="EMBL" id="HIV01948.1"/>
    </source>
</evidence>
<keyword evidence="1" id="KW-0805">Transcription regulation</keyword>
<feature type="domain" description="HTH araC/xylS-type" evidence="4">
    <location>
        <begin position="163"/>
        <end position="261"/>
    </location>
</feature>
<comment type="caution">
    <text evidence="5">The sequence shown here is derived from an EMBL/GenBank/DDBJ whole genome shotgun (WGS) entry which is preliminary data.</text>
</comment>
<dbReference type="Gene3D" id="1.10.10.60">
    <property type="entry name" value="Homeodomain-like"/>
    <property type="match status" value="2"/>
</dbReference>
<dbReference type="EMBL" id="DVOF01000003">
    <property type="protein sequence ID" value="HIV01948.1"/>
    <property type="molecule type" value="Genomic_DNA"/>
</dbReference>
<dbReference type="InterPro" id="IPR018060">
    <property type="entry name" value="HTH_AraC"/>
</dbReference>
<dbReference type="CDD" id="cd02208">
    <property type="entry name" value="cupin_RmlC-like"/>
    <property type="match status" value="1"/>
</dbReference>
<dbReference type="Pfam" id="PF02311">
    <property type="entry name" value="AraC_binding"/>
    <property type="match status" value="1"/>
</dbReference>
<gene>
    <name evidence="5" type="ORF">IAC74_00130</name>
</gene>
<dbReference type="InterPro" id="IPR037923">
    <property type="entry name" value="HTH-like"/>
</dbReference>
<reference evidence="5" key="1">
    <citation type="submission" date="2020-10" db="EMBL/GenBank/DDBJ databases">
        <authorList>
            <person name="Gilroy R."/>
        </authorList>
    </citation>
    <scope>NUCLEOTIDE SEQUENCE</scope>
    <source>
        <strain evidence="5">4920</strain>
    </source>
</reference>
<dbReference type="InterPro" id="IPR003313">
    <property type="entry name" value="AraC-bd"/>
</dbReference>
<dbReference type="GO" id="GO:0003700">
    <property type="term" value="F:DNA-binding transcription factor activity"/>
    <property type="evidence" value="ECO:0007669"/>
    <property type="project" value="InterPro"/>
</dbReference>
<keyword evidence="3" id="KW-0804">Transcription</keyword>
<dbReference type="PANTHER" id="PTHR43280:SF2">
    <property type="entry name" value="HTH-TYPE TRANSCRIPTIONAL REGULATOR EXSA"/>
    <property type="match status" value="1"/>
</dbReference>
<name>A0A9D1NF22_9FIRM</name>
<organism evidence="5 6">
    <name type="scientific">Candidatus Aphodoplasma excrementigallinarum</name>
    <dbReference type="NCBI Taxonomy" id="2840673"/>
    <lineage>
        <taxon>Bacteria</taxon>
        <taxon>Bacillati</taxon>
        <taxon>Bacillota</taxon>
        <taxon>Clostridia</taxon>
        <taxon>Eubacteriales</taxon>
        <taxon>Candidatus Aphodoplasma</taxon>
    </lineage>
</organism>
<evidence type="ECO:0000313" key="6">
    <source>
        <dbReference type="Proteomes" id="UP000886743"/>
    </source>
</evidence>
<dbReference type="Proteomes" id="UP000886743">
    <property type="component" value="Unassembled WGS sequence"/>
</dbReference>
<reference evidence="5" key="2">
    <citation type="journal article" date="2021" name="PeerJ">
        <title>Extensive microbial diversity within the chicken gut microbiome revealed by metagenomics and culture.</title>
        <authorList>
            <person name="Gilroy R."/>
            <person name="Ravi A."/>
            <person name="Getino M."/>
            <person name="Pursley I."/>
            <person name="Horton D.L."/>
            <person name="Alikhan N.F."/>
            <person name="Baker D."/>
            <person name="Gharbi K."/>
            <person name="Hall N."/>
            <person name="Watson M."/>
            <person name="Adriaenssens E.M."/>
            <person name="Foster-Nyarko E."/>
            <person name="Jarju S."/>
            <person name="Secka A."/>
            <person name="Antonio M."/>
            <person name="Oren A."/>
            <person name="Chaudhuri R.R."/>
            <person name="La Ragione R."/>
            <person name="Hildebrand F."/>
            <person name="Pallen M.J."/>
        </authorList>
    </citation>
    <scope>NUCLEOTIDE SEQUENCE</scope>
    <source>
        <strain evidence="5">4920</strain>
    </source>
</reference>
<dbReference type="Gene3D" id="2.60.120.10">
    <property type="entry name" value="Jelly Rolls"/>
    <property type="match status" value="1"/>
</dbReference>
<proteinExistence type="predicted"/>
<dbReference type="SUPFAM" id="SSF46689">
    <property type="entry name" value="Homeodomain-like"/>
    <property type="match status" value="2"/>
</dbReference>
<accession>A0A9D1NF22</accession>
<protein>
    <submittedName>
        <fullName evidence="5">Helix-turn-helix transcriptional regulator</fullName>
    </submittedName>
</protein>
<dbReference type="InterPro" id="IPR014710">
    <property type="entry name" value="RmlC-like_jellyroll"/>
</dbReference>
<dbReference type="AlphaFoldDB" id="A0A9D1NF22"/>
<dbReference type="SUPFAM" id="SSF51215">
    <property type="entry name" value="Regulatory protein AraC"/>
    <property type="match status" value="1"/>
</dbReference>
<dbReference type="SMART" id="SM00342">
    <property type="entry name" value="HTH_ARAC"/>
    <property type="match status" value="1"/>
</dbReference>
<dbReference type="Pfam" id="PF12833">
    <property type="entry name" value="HTH_18"/>
    <property type="match status" value="1"/>
</dbReference>
<evidence type="ECO:0000259" key="4">
    <source>
        <dbReference type="PROSITE" id="PS01124"/>
    </source>
</evidence>
<dbReference type="PANTHER" id="PTHR43280">
    <property type="entry name" value="ARAC-FAMILY TRANSCRIPTIONAL REGULATOR"/>
    <property type="match status" value="1"/>
</dbReference>
<dbReference type="InterPro" id="IPR009057">
    <property type="entry name" value="Homeodomain-like_sf"/>
</dbReference>
<dbReference type="PROSITE" id="PS01124">
    <property type="entry name" value="HTH_ARAC_FAMILY_2"/>
    <property type="match status" value="1"/>
</dbReference>
<sequence>MRPYLQTLEMEESGIRFSVVDNLCFPAHWHLQCEIVYVIDGIFCAGVNRQQYELKQGDMLAVGSNEIHYYSTRDSRILLIIFHPEIVGQEGGWPQGGCFTAPVVRRDGIDAPARELLAYAVSQTEANSLIQRGIVNLLCAFLQERAGFVAGGAETAIPHKLVQEAIRYIDQNYQEEISLARIAGQINVSKYHLSRKFKEYAGMSIPQHVNSVRLYHAEQLLREGSKSISDIAYECGFNSLRNFNRVFFGKHGQAPAAFRRGGQTKRK</sequence>
<dbReference type="GO" id="GO:0043565">
    <property type="term" value="F:sequence-specific DNA binding"/>
    <property type="evidence" value="ECO:0007669"/>
    <property type="project" value="InterPro"/>
</dbReference>
<evidence type="ECO:0000256" key="2">
    <source>
        <dbReference type="ARBA" id="ARBA00023125"/>
    </source>
</evidence>
<evidence type="ECO:0000256" key="3">
    <source>
        <dbReference type="ARBA" id="ARBA00023163"/>
    </source>
</evidence>
<keyword evidence="2" id="KW-0238">DNA-binding</keyword>